<dbReference type="PROSITE" id="PS50048">
    <property type="entry name" value="ZN2_CY6_FUNGAL_2"/>
    <property type="match status" value="1"/>
</dbReference>
<dbReference type="Proteomes" id="UP001286456">
    <property type="component" value="Unassembled WGS sequence"/>
</dbReference>
<proteinExistence type="predicted"/>
<keyword evidence="1" id="KW-0805">Transcription regulation</keyword>
<reference evidence="7" key="1">
    <citation type="journal article" date="2023" name="Mol. Phylogenet. Evol.">
        <title>Genome-scale phylogeny and comparative genomics of the fungal order Sordariales.</title>
        <authorList>
            <person name="Hensen N."/>
            <person name="Bonometti L."/>
            <person name="Westerberg I."/>
            <person name="Brannstrom I.O."/>
            <person name="Guillou S."/>
            <person name="Cros-Aarteil S."/>
            <person name="Calhoun S."/>
            <person name="Haridas S."/>
            <person name="Kuo A."/>
            <person name="Mondo S."/>
            <person name="Pangilinan J."/>
            <person name="Riley R."/>
            <person name="LaButti K."/>
            <person name="Andreopoulos B."/>
            <person name="Lipzen A."/>
            <person name="Chen C."/>
            <person name="Yan M."/>
            <person name="Daum C."/>
            <person name="Ng V."/>
            <person name="Clum A."/>
            <person name="Steindorff A."/>
            <person name="Ohm R.A."/>
            <person name="Martin F."/>
            <person name="Silar P."/>
            <person name="Natvig D.O."/>
            <person name="Lalanne C."/>
            <person name="Gautier V."/>
            <person name="Ament-Velasquez S.L."/>
            <person name="Kruys A."/>
            <person name="Hutchinson M.I."/>
            <person name="Powell A.J."/>
            <person name="Barry K."/>
            <person name="Miller A.N."/>
            <person name="Grigoriev I.V."/>
            <person name="Debuchy R."/>
            <person name="Gladieux P."/>
            <person name="Hiltunen Thoren M."/>
            <person name="Johannesson H."/>
        </authorList>
    </citation>
    <scope>NUCLEOTIDE SEQUENCE</scope>
    <source>
        <strain evidence="7">SMH4131-1</strain>
    </source>
</reference>
<protein>
    <recommendedName>
        <fullName evidence="6">Zn(2)-C6 fungal-type domain-containing protein</fullName>
    </recommendedName>
</protein>
<keyword evidence="3" id="KW-0804">Transcription</keyword>
<gene>
    <name evidence="7" type="ORF">B0T19DRAFT_478391</name>
</gene>
<feature type="domain" description="Zn(2)-C6 fungal-type" evidence="6">
    <location>
        <begin position="35"/>
        <end position="65"/>
    </location>
</feature>
<evidence type="ECO:0000256" key="1">
    <source>
        <dbReference type="ARBA" id="ARBA00023015"/>
    </source>
</evidence>
<evidence type="ECO:0000256" key="2">
    <source>
        <dbReference type="ARBA" id="ARBA00023125"/>
    </source>
</evidence>
<feature type="compositionally biased region" description="Polar residues" evidence="5">
    <location>
        <begin position="125"/>
        <end position="146"/>
    </location>
</feature>
<dbReference type="PANTHER" id="PTHR47424:SF3">
    <property type="entry name" value="REGULATORY PROTEIN GAL4"/>
    <property type="match status" value="1"/>
</dbReference>
<comment type="caution">
    <text evidence="7">The sequence shown here is derived from an EMBL/GenBank/DDBJ whole genome shotgun (WGS) entry which is preliminary data.</text>
</comment>
<dbReference type="GO" id="GO:0000435">
    <property type="term" value="P:positive regulation of transcription from RNA polymerase II promoter by galactose"/>
    <property type="evidence" value="ECO:0007669"/>
    <property type="project" value="TreeGrafter"/>
</dbReference>
<dbReference type="InterPro" id="IPR036864">
    <property type="entry name" value="Zn2-C6_fun-type_DNA-bd_sf"/>
</dbReference>
<feature type="region of interest" description="Disordered" evidence="5">
    <location>
        <begin position="211"/>
        <end position="272"/>
    </location>
</feature>
<evidence type="ECO:0000313" key="7">
    <source>
        <dbReference type="EMBL" id="KAK3321252.1"/>
    </source>
</evidence>
<dbReference type="GO" id="GO:0008270">
    <property type="term" value="F:zinc ion binding"/>
    <property type="evidence" value="ECO:0007669"/>
    <property type="project" value="InterPro"/>
</dbReference>
<dbReference type="AlphaFoldDB" id="A0AAE0IAS2"/>
<dbReference type="PROSITE" id="PS00463">
    <property type="entry name" value="ZN2_CY6_FUNGAL_1"/>
    <property type="match status" value="1"/>
</dbReference>
<dbReference type="SUPFAM" id="SSF57701">
    <property type="entry name" value="Zn2/Cys6 DNA-binding domain"/>
    <property type="match status" value="1"/>
</dbReference>
<evidence type="ECO:0000256" key="5">
    <source>
        <dbReference type="SAM" id="MobiDB-lite"/>
    </source>
</evidence>
<evidence type="ECO:0000313" key="8">
    <source>
        <dbReference type="Proteomes" id="UP001286456"/>
    </source>
</evidence>
<dbReference type="SMART" id="SM00066">
    <property type="entry name" value="GAL4"/>
    <property type="match status" value="1"/>
</dbReference>
<dbReference type="InterPro" id="IPR001138">
    <property type="entry name" value="Zn2Cys6_DnaBD"/>
</dbReference>
<dbReference type="EMBL" id="JAUEPO010000005">
    <property type="protein sequence ID" value="KAK3321252.1"/>
    <property type="molecule type" value="Genomic_DNA"/>
</dbReference>
<feature type="compositionally biased region" description="Basic and acidic residues" evidence="5">
    <location>
        <begin position="90"/>
        <end position="104"/>
    </location>
</feature>
<accession>A0AAE0IAS2</accession>
<feature type="region of interest" description="Disordered" evidence="5">
    <location>
        <begin position="74"/>
        <end position="146"/>
    </location>
</feature>
<dbReference type="GO" id="GO:0000978">
    <property type="term" value="F:RNA polymerase II cis-regulatory region sequence-specific DNA binding"/>
    <property type="evidence" value="ECO:0007669"/>
    <property type="project" value="TreeGrafter"/>
</dbReference>
<dbReference type="PANTHER" id="PTHR47424">
    <property type="entry name" value="REGULATORY PROTEIN GAL4"/>
    <property type="match status" value="1"/>
</dbReference>
<dbReference type="Pfam" id="PF00172">
    <property type="entry name" value="Zn_clus"/>
    <property type="match status" value="1"/>
</dbReference>
<evidence type="ECO:0000256" key="4">
    <source>
        <dbReference type="ARBA" id="ARBA00023242"/>
    </source>
</evidence>
<sequence>MFSSWKYQATDCGSVLTKRPQVFDPVTAKTAGPQACVQCRAKKAKCTGERRGCRRCRELGKPCTYARSAAASVRGQGVRRSSKQQARQLSRTEHWQPGHRDRQPEASTTRSPSQSSVLDAEANEVDNSASTCVSTPQPSLIATSPASWNEHDFDGWTWKWQWPEQHTRVQVSSSDLESHELHDPLALEEGSILFRSIEEVESEDIVIDHAGPGSCHGLAPPTPTSTLVDLSSASPFSSTSSCSLPAPESVPPPQEQEGLNWGHTTGPAAASG</sequence>
<name>A0AAE0IAS2_9PEZI</name>
<reference evidence="7" key="2">
    <citation type="submission" date="2023-06" db="EMBL/GenBank/DDBJ databases">
        <authorList>
            <consortium name="Lawrence Berkeley National Laboratory"/>
            <person name="Haridas S."/>
            <person name="Hensen N."/>
            <person name="Bonometti L."/>
            <person name="Westerberg I."/>
            <person name="Brannstrom I.O."/>
            <person name="Guillou S."/>
            <person name="Cros-Aarteil S."/>
            <person name="Calhoun S."/>
            <person name="Kuo A."/>
            <person name="Mondo S."/>
            <person name="Pangilinan J."/>
            <person name="Riley R."/>
            <person name="Labutti K."/>
            <person name="Andreopoulos B."/>
            <person name="Lipzen A."/>
            <person name="Chen C."/>
            <person name="Yanf M."/>
            <person name="Daum C."/>
            <person name="Ng V."/>
            <person name="Clum A."/>
            <person name="Steindorff A."/>
            <person name="Ohm R."/>
            <person name="Martin F."/>
            <person name="Silar P."/>
            <person name="Natvig D."/>
            <person name="Lalanne C."/>
            <person name="Gautier V."/>
            <person name="Ament-Velasquez S.L."/>
            <person name="Kruys A."/>
            <person name="Hutchinson M.I."/>
            <person name="Powell A.J."/>
            <person name="Barry K."/>
            <person name="Miller A.N."/>
            <person name="Grigoriev I.V."/>
            <person name="Debuchy R."/>
            <person name="Gladieux P."/>
            <person name="Thoren M.H."/>
            <person name="Johannesson H."/>
        </authorList>
    </citation>
    <scope>NUCLEOTIDE SEQUENCE</scope>
    <source>
        <strain evidence="7">SMH4131-1</strain>
    </source>
</reference>
<feature type="compositionally biased region" description="Polar residues" evidence="5">
    <location>
        <begin position="105"/>
        <end position="117"/>
    </location>
</feature>
<keyword evidence="2" id="KW-0238">DNA-binding</keyword>
<dbReference type="Gene3D" id="4.10.240.10">
    <property type="entry name" value="Zn(2)-C6 fungal-type DNA-binding domain"/>
    <property type="match status" value="1"/>
</dbReference>
<keyword evidence="8" id="KW-1185">Reference proteome</keyword>
<organism evidence="7 8">
    <name type="scientific">Cercophora scortea</name>
    <dbReference type="NCBI Taxonomy" id="314031"/>
    <lineage>
        <taxon>Eukaryota</taxon>
        <taxon>Fungi</taxon>
        <taxon>Dikarya</taxon>
        <taxon>Ascomycota</taxon>
        <taxon>Pezizomycotina</taxon>
        <taxon>Sordariomycetes</taxon>
        <taxon>Sordariomycetidae</taxon>
        <taxon>Sordariales</taxon>
        <taxon>Lasiosphaeriaceae</taxon>
        <taxon>Cercophora</taxon>
    </lineage>
</organism>
<feature type="compositionally biased region" description="Low complexity" evidence="5">
    <location>
        <begin position="231"/>
        <end position="247"/>
    </location>
</feature>
<evidence type="ECO:0000256" key="3">
    <source>
        <dbReference type="ARBA" id="ARBA00023163"/>
    </source>
</evidence>
<evidence type="ECO:0000259" key="6">
    <source>
        <dbReference type="PROSITE" id="PS50048"/>
    </source>
</evidence>
<dbReference type="InterPro" id="IPR051127">
    <property type="entry name" value="Fungal_SecMet_Regulators"/>
</dbReference>
<dbReference type="GO" id="GO:0005634">
    <property type="term" value="C:nucleus"/>
    <property type="evidence" value="ECO:0007669"/>
    <property type="project" value="TreeGrafter"/>
</dbReference>
<keyword evidence="4" id="KW-0539">Nucleus</keyword>
<dbReference type="GO" id="GO:0000981">
    <property type="term" value="F:DNA-binding transcription factor activity, RNA polymerase II-specific"/>
    <property type="evidence" value="ECO:0007669"/>
    <property type="project" value="InterPro"/>
</dbReference>